<name>A0AAW1ZNU0_CULAL</name>
<protein>
    <submittedName>
        <fullName evidence="2">Uncharacterized protein</fullName>
    </submittedName>
</protein>
<reference evidence="2 3" key="1">
    <citation type="submission" date="2024-05" db="EMBL/GenBank/DDBJ databases">
        <title>A high-quality chromosomal-level genome assembly of Topmouth culter (Culter alburnus).</title>
        <authorList>
            <person name="Zhao H."/>
        </authorList>
    </citation>
    <scope>NUCLEOTIDE SEQUENCE [LARGE SCALE GENOMIC DNA]</scope>
    <source>
        <strain evidence="2">CATC2023</strain>
        <tissue evidence="2">Muscle</tissue>
    </source>
</reference>
<feature type="region of interest" description="Disordered" evidence="1">
    <location>
        <begin position="67"/>
        <end position="99"/>
    </location>
</feature>
<evidence type="ECO:0000313" key="3">
    <source>
        <dbReference type="Proteomes" id="UP001479290"/>
    </source>
</evidence>
<evidence type="ECO:0000256" key="1">
    <source>
        <dbReference type="SAM" id="MobiDB-lite"/>
    </source>
</evidence>
<feature type="non-terminal residue" evidence="2">
    <location>
        <position position="1"/>
    </location>
</feature>
<feature type="region of interest" description="Disordered" evidence="1">
    <location>
        <begin position="1"/>
        <end position="34"/>
    </location>
</feature>
<dbReference type="AlphaFoldDB" id="A0AAW1ZNU0"/>
<dbReference type="EMBL" id="JAWDJR010000015">
    <property type="protein sequence ID" value="KAK9962523.1"/>
    <property type="molecule type" value="Genomic_DNA"/>
</dbReference>
<organism evidence="2 3">
    <name type="scientific">Culter alburnus</name>
    <name type="common">Topmouth culter</name>
    <dbReference type="NCBI Taxonomy" id="194366"/>
    <lineage>
        <taxon>Eukaryota</taxon>
        <taxon>Metazoa</taxon>
        <taxon>Chordata</taxon>
        <taxon>Craniata</taxon>
        <taxon>Vertebrata</taxon>
        <taxon>Euteleostomi</taxon>
        <taxon>Actinopterygii</taxon>
        <taxon>Neopterygii</taxon>
        <taxon>Teleostei</taxon>
        <taxon>Ostariophysi</taxon>
        <taxon>Cypriniformes</taxon>
        <taxon>Xenocyprididae</taxon>
        <taxon>Xenocypridinae</taxon>
        <taxon>Culter</taxon>
    </lineage>
</organism>
<comment type="caution">
    <text evidence="2">The sequence shown here is derived from an EMBL/GenBank/DDBJ whole genome shotgun (WGS) entry which is preliminary data.</text>
</comment>
<dbReference type="Proteomes" id="UP001479290">
    <property type="component" value="Unassembled WGS sequence"/>
</dbReference>
<gene>
    <name evidence="2" type="ORF">ABG768_007881</name>
</gene>
<feature type="compositionally biased region" description="Basic and acidic residues" evidence="1">
    <location>
        <begin position="76"/>
        <end position="99"/>
    </location>
</feature>
<sequence length="99" mass="11560">GGGRNSHRDGRRNEKKRGNEKERSRGRGVVKEQLTRSLGSGWMFPIMQLNHPPNDSFHRHLGNYRSQLLTPGRKRGGTDRVQRKWKKQEEREKGKSLNE</sequence>
<evidence type="ECO:0000313" key="2">
    <source>
        <dbReference type="EMBL" id="KAK9962523.1"/>
    </source>
</evidence>
<keyword evidence="3" id="KW-1185">Reference proteome</keyword>
<accession>A0AAW1ZNU0</accession>
<proteinExistence type="predicted"/>